<organism evidence="9">
    <name type="scientific">Rhizochromulina marina</name>
    <dbReference type="NCBI Taxonomy" id="1034831"/>
    <lineage>
        <taxon>Eukaryota</taxon>
        <taxon>Sar</taxon>
        <taxon>Stramenopiles</taxon>
        <taxon>Ochrophyta</taxon>
        <taxon>Dictyochophyceae</taxon>
        <taxon>Rhizochromulinales</taxon>
        <taxon>Rhizochromulina</taxon>
    </lineage>
</organism>
<dbReference type="AlphaFoldDB" id="A0A6U1B1H0"/>
<keyword evidence="3" id="KW-0812">Transmembrane</keyword>
<feature type="signal peptide" evidence="8">
    <location>
        <begin position="1"/>
        <end position="22"/>
    </location>
</feature>
<keyword evidence="4" id="KW-1133">Transmembrane helix</keyword>
<dbReference type="GO" id="GO:0016020">
    <property type="term" value="C:membrane"/>
    <property type="evidence" value="ECO:0007669"/>
    <property type="project" value="UniProtKB-SubCell"/>
</dbReference>
<evidence type="ECO:0000256" key="2">
    <source>
        <dbReference type="ARBA" id="ARBA00006824"/>
    </source>
</evidence>
<feature type="chain" id="PRO_5036191890" description="Peroxisomal membrane protein MPV17" evidence="8">
    <location>
        <begin position="23"/>
        <end position="257"/>
    </location>
</feature>
<evidence type="ECO:0000256" key="7">
    <source>
        <dbReference type="SAM" id="MobiDB-lite"/>
    </source>
</evidence>
<evidence type="ECO:0000256" key="1">
    <source>
        <dbReference type="ARBA" id="ARBA00004141"/>
    </source>
</evidence>
<dbReference type="InterPro" id="IPR007248">
    <property type="entry name" value="Mpv17_PMP22"/>
</dbReference>
<dbReference type="EMBL" id="HBHJ01019516">
    <property type="protein sequence ID" value="CAD9694734.1"/>
    <property type="molecule type" value="Transcribed_RNA"/>
</dbReference>
<dbReference type="Pfam" id="PF04117">
    <property type="entry name" value="Mpv17_PMP22"/>
    <property type="match status" value="1"/>
</dbReference>
<evidence type="ECO:0000313" key="9">
    <source>
        <dbReference type="EMBL" id="CAD9694734.1"/>
    </source>
</evidence>
<dbReference type="PANTHER" id="PTHR11266:SF80">
    <property type="entry name" value="PEROXISOMAL MEMBRANE PROTEIN 2"/>
    <property type="match status" value="1"/>
</dbReference>
<dbReference type="GO" id="GO:0005737">
    <property type="term" value="C:cytoplasm"/>
    <property type="evidence" value="ECO:0007669"/>
    <property type="project" value="TreeGrafter"/>
</dbReference>
<dbReference type="EMBL" id="HBHJ01019517">
    <property type="protein sequence ID" value="CAD9694736.1"/>
    <property type="molecule type" value="Transcribed_RNA"/>
</dbReference>
<accession>A0A6U1B1H0</accession>
<dbReference type="PANTHER" id="PTHR11266">
    <property type="entry name" value="PEROXISOMAL MEMBRANE PROTEIN 2, PXMP2 MPV17"/>
    <property type="match status" value="1"/>
</dbReference>
<keyword evidence="8" id="KW-0732">Signal</keyword>
<evidence type="ECO:0000256" key="4">
    <source>
        <dbReference type="ARBA" id="ARBA00022989"/>
    </source>
</evidence>
<proteinExistence type="inferred from homology"/>
<gene>
    <name evidence="9" type="ORF">RMAR1173_LOCUS12908</name>
    <name evidence="10" type="ORF">RMAR1173_LOCUS12909</name>
</gene>
<reference evidence="9" key="1">
    <citation type="submission" date="2021-01" db="EMBL/GenBank/DDBJ databases">
        <authorList>
            <person name="Corre E."/>
            <person name="Pelletier E."/>
            <person name="Niang G."/>
            <person name="Scheremetjew M."/>
            <person name="Finn R."/>
            <person name="Kale V."/>
            <person name="Holt S."/>
            <person name="Cochrane G."/>
            <person name="Meng A."/>
            <person name="Brown T."/>
            <person name="Cohen L."/>
        </authorList>
    </citation>
    <scope>NUCLEOTIDE SEQUENCE</scope>
    <source>
        <strain evidence="9">CCMP1243</strain>
    </source>
</reference>
<evidence type="ECO:0000256" key="3">
    <source>
        <dbReference type="ARBA" id="ARBA00022692"/>
    </source>
</evidence>
<feature type="region of interest" description="Disordered" evidence="7">
    <location>
        <begin position="29"/>
        <end position="61"/>
    </location>
</feature>
<evidence type="ECO:0000256" key="8">
    <source>
        <dbReference type="SAM" id="SignalP"/>
    </source>
</evidence>
<comment type="subcellular location">
    <subcellularLocation>
        <location evidence="1">Membrane</location>
        <topology evidence="1">Multi-pass membrane protein</topology>
    </subcellularLocation>
</comment>
<keyword evidence="5" id="KW-0472">Membrane</keyword>
<evidence type="ECO:0008006" key="11">
    <source>
        <dbReference type="Google" id="ProtNLM"/>
    </source>
</evidence>
<sequence>MQARPALAVLVWAHLWLAPTCAAAFGLQPRHGGRGGRSGRPPRPPGSWDSWEAAGEGPHRRGGPQELLGWYLALLSSAPIRTKAVSTGCIECLGDMIAQTAEARRTGLPFDRVRSFACFVDGLLVTGPSLHYGYALLERVIPSVGGPVWATLIQITVDELIFDPIDIATFFCTTSLIERKDLVQRLRNDYWSTFWGGFGVSFACTPIQFISFRYMPVKTRVLVVNLCDLAWTSVVSVLSHAQDRRDTIHPERVESHP</sequence>
<evidence type="ECO:0000313" key="10">
    <source>
        <dbReference type="EMBL" id="CAD9694736.1"/>
    </source>
</evidence>
<name>A0A6U1B1H0_9STRA</name>
<protein>
    <recommendedName>
        <fullName evidence="11">Peroxisomal membrane protein MPV17</fullName>
    </recommendedName>
</protein>
<evidence type="ECO:0000256" key="5">
    <source>
        <dbReference type="ARBA" id="ARBA00023136"/>
    </source>
</evidence>
<comment type="similarity">
    <text evidence="2 6">Belongs to the peroxisomal membrane protein PXMP2/4 family.</text>
</comment>
<evidence type="ECO:0000256" key="6">
    <source>
        <dbReference type="RuleBase" id="RU363053"/>
    </source>
</evidence>